<evidence type="ECO:0000313" key="3">
    <source>
        <dbReference type="Proteomes" id="UP000279259"/>
    </source>
</evidence>
<comment type="caution">
    <text evidence="2">The sequence shown here is derived from an EMBL/GenBank/DDBJ whole genome shotgun (WGS) entry which is preliminary data.</text>
</comment>
<keyword evidence="3" id="KW-1185">Reference proteome</keyword>
<dbReference type="EMBL" id="RSCD01000020">
    <property type="protein sequence ID" value="RSH85434.1"/>
    <property type="molecule type" value="Genomic_DNA"/>
</dbReference>
<proteinExistence type="predicted"/>
<sequence>MLPVLLRSEPDADTDVEVPPIGAEPLLGALCLRFFFLGSELSGDVSPALPAAAVDRDRSGKGFAGGRGGSGKPGSVMTAMPSRWRGSAESNLAGRMTTGSLAAMGKWNA</sequence>
<dbReference type="Proteomes" id="UP000279259">
    <property type="component" value="Unassembled WGS sequence"/>
</dbReference>
<organism evidence="2 3">
    <name type="scientific">Saitozyma podzolica</name>
    <dbReference type="NCBI Taxonomy" id="1890683"/>
    <lineage>
        <taxon>Eukaryota</taxon>
        <taxon>Fungi</taxon>
        <taxon>Dikarya</taxon>
        <taxon>Basidiomycota</taxon>
        <taxon>Agaricomycotina</taxon>
        <taxon>Tremellomycetes</taxon>
        <taxon>Tremellales</taxon>
        <taxon>Trimorphomycetaceae</taxon>
        <taxon>Saitozyma</taxon>
    </lineage>
</organism>
<feature type="region of interest" description="Disordered" evidence="1">
    <location>
        <begin position="57"/>
        <end position="80"/>
    </location>
</feature>
<feature type="compositionally biased region" description="Gly residues" evidence="1">
    <location>
        <begin position="62"/>
        <end position="72"/>
    </location>
</feature>
<reference evidence="2 3" key="1">
    <citation type="submission" date="2018-11" db="EMBL/GenBank/DDBJ databases">
        <title>Genome sequence of Saitozyma podzolica DSM 27192.</title>
        <authorList>
            <person name="Aliyu H."/>
            <person name="Gorte O."/>
            <person name="Ochsenreither K."/>
        </authorList>
    </citation>
    <scope>NUCLEOTIDE SEQUENCE [LARGE SCALE GENOMIC DNA]</scope>
    <source>
        <strain evidence="2 3">DSM 27192</strain>
    </source>
</reference>
<evidence type="ECO:0000256" key="1">
    <source>
        <dbReference type="SAM" id="MobiDB-lite"/>
    </source>
</evidence>
<protein>
    <submittedName>
        <fullName evidence="2">Uncharacterized protein</fullName>
    </submittedName>
</protein>
<evidence type="ECO:0000313" key="2">
    <source>
        <dbReference type="EMBL" id="RSH85434.1"/>
    </source>
</evidence>
<gene>
    <name evidence="2" type="ORF">EHS25_004830</name>
</gene>
<accession>A0A427Y2T0</accession>
<name>A0A427Y2T0_9TREE</name>
<dbReference type="AlphaFoldDB" id="A0A427Y2T0"/>